<dbReference type="PANTHER" id="PTHR12133:SF1">
    <property type="entry name" value="TRNA (ADENINE(58)-N(1))-METHYLTRANSFERASE, MITOCHONDRIAL"/>
    <property type="match status" value="1"/>
</dbReference>
<evidence type="ECO:0000256" key="2">
    <source>
        <dbReference type="ARBA" id="ARBA00015963"/>
    </source>
</evidence>
<dbReference type="RefSeq" id="XP_033593051.1">
    <property type="nucleotide sequence ID" value="XM_033735895.1"/>
</dbReference>
<dbReference type="GeneID" id="54476897"/>
<dbReference type="PANTHER" id="PTHR12133">
    <property type="entry name" value="TRNA (ADENINE(58)-N(1))-METHYLTRANSFERASE"/>
    <property type="match status" value="1"/>
</dbReference>
<dbReference type="Pfam" id="PF14801">
    <property type="entry name" value="TrmI-like_N"/>
    <property type="match status" value="1"/>
</dbReference>
<name>A0A6A6Q2K4_9PEZI</name>
<feature type="region of interest" description="Disordered" evidence="4">
    <location>
        <begin position="344"/>
        <end position="372"/>
    </location>
</feature>
<dbReference type="Gene3D" id="3.40.50.150">
    <property type="entry name" value="Vaccinia Virus protein VP39"/>
    <property type="match status" value="1"/>
</dbReference>
<dbReference type="GO" id="GO:0160107">
    <property type="term" value="F:tRNA (adenine(58)-N1)-methyltransferase activity"/>
    <property type="evidence" value="ECO:0007669"/>
    <property type="project" value="UniProtKB-EC"/>
</dbReference>
<dbReference type="Proteomes" id="UP000799767">
    <property type="component" value="Unassembled WGS sequence"/>
</dbReference>
<dbReference type="AlphaFoldDB" id="A0A6A6Q2K4"/>
<gene>
    <name evidence="5" type="ORF">BDY17DRAFT_315272</name>
</gene>
<evidence type="ECO:0000313" key="6">
    <source>
        <dbReference type="Proteomes" id="UP000799767"/>
    </source>
</evidence>
<sequence>MWKTWRAPHRASCLLHPARRTHTSDTRPFAAGDILLLRQKLDQTAPPILTRPLKSGLQLHTHKGVLNHDDIIGKRVRDVVRTAPLRSGKAGTEYRLHHVKLEEYVRLSRRLVTPIYPADANLIVDLLDLHVVPYSGNTPANDGNERLEILEAGTGHGALSLYLSRAIHAANPPPPEAPGDETVLDEWKATRRAILHTIDCSAKFSNHASSIVAAFRRGMYHANIDFHATDVSAWTAKALALRNQLPFLAHAFLDLPNADTHLGIVARALRTDGCLIVFNPSITQILDCVRRIREEGIGLEMENVLELGINGGSGGREWNVRAVKPRGKKVVDEESDDGEMAAGIVESSDGEVDGPPREEAVREESNASDDWKTICRPKVGDRIVGGGFLGIWRKRRDMRDD</sequence>
<dbReference type="GO" id="GO:0031515">
    <property type="term" value="C:tRNA (m1A) methyltransferase complex"/>
    <property type="evidence" value="ECO:0007669"/>
    <property type="project" value="InterPro"/>
</dbReference>
<feature type="compositionally biased region" description="Basic and acidic residues" evidence="4">
    <location>
        <begin position="354"/>
        <end position="372"/>
    </location>
</feature>
<proteinExistence type="predicted"/>
<dbReference type="InterPro" id="IPR029063">
    <property type="entry name" value="SAM-dependent_MTases_sf"/>
</dbReference>
<dbReference type="SUPFAM" id="SSF53335">
    <property type="entry name" value="S-adenosyl-L-methionine-dependent methyltransferases"/>
    <property type="match status" value="1"/>
</dbReference>
<keyword evidence="6" id="KW-1185">Reference proteome</keyword>
<dbReference type="InterPro" id="IPR014816">
    <property type="entry name" value="tRNA_MeTrfase_Gcd14"/>
</dbReference>
<dbReference type="EC" id="2.1.1.220" evidence="1"/>
<keyword evidence="5" id="KW-0489">Methyltransferase</keyword>
<dbReference type="Gene3D" id="3.10.330.20">
    <property type="match status" value="1"/>
</dbReference>
<evidence type="ECO:0000256" key="3">
    <source>
        <dbReference type="ARBA" id="ARBA00033309"/>
    </source>
</evidence>
<keyword evidence="5" id="KW-0808">Transferase</keyword>
<evidence type="ECO:0000313" key="5">
    <source>
        <dbReference type="EMBL" id="KAF2486482.1"/>
    </source>
</evidence>
<protein>
    <recommendedName>
        <fullName evidence="2">tRNA (adenine(58)-N(1))-methyltransferase catalytic subunit TRM61</fullName>
        <ecNumber evidence="1">2.1.1.220</ecNumber>
    </recommendedName>
    <alternativeName>
        <fullName evidence="3">tRNA(m1A58)-methyltransferase subunit TRM61</fullName>
    </alternativeName>
</protein>
<dbReference type="OrthoDB" id="5585464at2759"/>
<dbReference type="PROSITE" id="PS51620">
    <property type="entry name" value="SAM_TRM61"/>
    <property type="match status" value="1"/>
</dbReference>
<evidence type="ECO:0000256" key="1">
    <source>
        <dbReference type="ARBA" id="ARBA00012796"/>
    </source>
</evidence>
<evidence type="ECO:0000256" key="4">
    <source>
        <dbReference type="SAM" id="MobiDB-lite"/>
    </source>
</evidence>
<reference evidence="5" key="1">
    <citation type="journal article" date="2020" name="Stud. Mycol.">
        <title>101 Dothideomycetes genomes: a test case for predicting lifestyles and emergence of pathogens.</title>
        <authorList>
            <person name="Haridas S."/>
            <person name="Albert R."/>
            <person name="Binder M."/>
            <person name="Bloem J."/>
            <person name="Labutti K."/>
            <person name="Salamov A."/>
            <person name="Andreopoulos B."/>
            <person name="Baker S."/>
            <person name="Barry K."/>
            <person name="Bills G."/>
            <person name="Bluhm B."/>
            <person name="Cannon C."/>
            <person name="Castanera R."/>
            <person name="Culley D."/>
            <person name="Daum C."/>
            <person name="Ezra D."/>
            <person name="Gonzalez J."/>
            <person name="Henrissat B."/>
            <person name="Kuo A."/>
            <person name="Liang C."/>
            <person name="Lipzen A."/>
            <person name="Lutzoni F."/>
            <person name="Magnuson J."/>
            <person name="Mondo S."/>
            <person name="Nolan M."/>
            <person name="Ohm R."/>
            <person name="Pangilinan J."/>
            <person name="Park H.-J."/>
            <person name="Ramirez L."/>
            <person name="Alfaro M."/>
            <person name="Sun H."/>
            <person name="Tritt A."/>
            <person name="Yoshinaga Y."/>
            <person name="Zwiers L.-H."/>
            <person name="Turgeon B."/>
            <person name="Goodwin S."/>
            <person name="Spatafora J."/>
            <person name="Crous P."/>
            <person name="Grigoriev I."/>
        </authorList>
    </citation>
    <scope>NUCLEOTIDE SEQUENCE</scope>
    <source>
        <strain evidence="5">CBS 113389</strain>
    </source>
</reference>
<dbReference type="GO" id="GO:0030488">
    <property type="term" value="P:tRNA methylation"/>
    <property type="evidence" value="ECO:0007669"/>
    <property type="project" value="InterPro"/>
</dbReference>
<dbReference type="GO" id="GO:0005739">
    <property type="term" value="C:mitochondrion"/>
    <property type="evidence" value="ECO:0007669"/>
    <property type="project" value="TreeGrafter"/>
</dbReference>
<accession>A0A6A6Q2K4</accession>
<dbReference type="EMBL" id="MU001632">
    <property type="protein sequence ID" value="KAF2486482.1"/>
    <property type="molecule type" value="Genomic_DNA"/>
</dbReference>
<organism evidence="5 6">
    <name type="scientific">Neohortaea acidophila</name>
    <dbReference type="NCBI Taxonomy" id="245834"/>
    <lineage>
        <taxon>Eukaryota</taxon>
        <taxon>Fungi</taxon>
        <taxon>Dikarya</taxon>
        <taxon>Ascomycota</taxon>
        <taxon>Pezizomycotina</taxon>
        <taxon>Dothideomycetes</taxon>
        <taxon>Dothideomycetidae</taxon>
        <taxon>Mycosphaerellales</taxon>
        <taxon>Teratosphaeriaceae</taxon>
        <taxon>Neohortaea</taxon>
    </lineage>
</organism>